<accession>A0A0M3JJY1</accession>
<proteinExistence type="predicted"/>
<dbReference type="EMBL" id="UYRR01019239">
    <property type="protein sequence ID" value="VDK29852.1"/>
    <property type="molecule type" value="Genomic_DNA"/>
</dbReference>
<evidence type="ECO:0000256" key="1">
    <source>
        <dbReference type="SAM" id="MobiDB-lite"/>
    </source>
</evidence>
<dbReference type="WBParaSite" id="ASIM_0000793401-mRNA-1">
    <property type="protein sequence ID" value="ASIM_0000793401-mRNA-1"/>
    <property type="gene ID" value="ASIM_0000793401"/>
</dbReference>
<dbReference type="AlphaFoldDB" id="A0A0M3JJY1"/>
<feature type="region of interest" description="Disordered" evidence="1">
    <location>
        <begin position="1"/>
        <end position="24"/>
    </location>
</feature>
<feature type="compositionally biased region" description="Polar residues" evidence="1">
    <location>
        <begin position="1"/>
        <end position="14"/>
    </location>
</feature>
<evidence type="ECO:0000313" key="4">
    <source>
        <dbReference type="Proteomes" id="UP000267096"/>
    </source>
</evidence>
<organism evidence="6">
    <name type="scientific">Anisakis simplex</name>
    <name type="common">Herring worm</name>
    <dbReference type="NCBI Taxonomy" id="6269"/>
    <lineage>
        <taxon>Eukaryota</taxon>
        <taxon>Metazoa</taxon>
        <taxon>Ecdysozoa</taxon>
        <taxon>Nematoda</taxon>
        <taxon>Chromadorea</taxon>
        <taxon>Rhabditida</taxon>
        <taxon>Spirurina</taxon>
        <taxon>Ascaridomorpha</taxon>
        <taxon>Ascaridoidea</taxon>
        <taxon>Anisakidae</taxon>
        <taxon>Anisakis</taxon>
        <taxon>Anisakis simplex complex</taxon>
    </lineage>
</organism>
<evidence type="ECO:0000313" key="6">
    <source>
        <dbReference type="WBParaSite" id="ASIM_0000795301-mRNA-1"/>
    </source>
</evidence>
<gene>
    <name evidence="2" type="ORF">ASIM_LOCUS7701</name>
    <name evidence="3" type="ORF">ASIM_LOCUS7713</name>
</gene>
<name>A0A0M3JJY1_ANISI</name>
<sequence length="81" mass="9166">MEFNNELTQRTSFAGSGDEGNRTFGRSVVHSLYVTASSTRMDTVVFMHKWSISQFSVQQELSNAGEFLESKSVFISHHLFT</sequence>
<dbReference type="Proteomes" id="UP000267096">
    <property type="component" value="Unassembled WGS sequence"/>
</dbReference>
<keyword evidence="4" id="KW-1185">Reference proteome</keyword>
<evidence type="ECO:0000313" key="5">
    <source>
        <dbReference type="WBParaSite" id="ASIM_0000793401-mRNA-1"/>
    </source>
</evidence>
<dbReference type="WBParaSite" id="ASIM_0000795301-mRNA-1">
    <property type="protein sequence ID" value="ASIM_0000795301-mRNA-1"/>
    <property type="gene ID" value="ASIM_0000795301"/>
</dbReference>
<evidence type="ECO:0000313" key="3">
    <source>
        <dbReference type="EMBL" id="VDK29878.1"/>
    </source>
</evidence>
<reference evidence="2 4" key="2">
    <citation type="submission" date="2018-11" db="EMBL/GenBank/DDBJ databases">
        <authorList>
            <consortium name="Pathogen Informatics"/>
        </authorList>
    </citation>
    <scope>NUCLEOTIDE SEQUENCE [LARGE SCALE GENOMIC DNA]</scope>
</reference>
<reference evidence="5 6" key="1">
    <citation type="submission" date="2017-02" db="UniProtKB">
        <authorList>
            <consortium name="WormBaseParasite"/>
        </authorList>
    </citation>
    <scope>IDENTIFICATION</scope>
</reference>
<dbReference type="EMBL" id="UYRR01019283">
    <property type="protein sequence ID" value="VDK29878.1"/>
    <property type="molecule type" value="Genomic_DNA"/>
</dbReference>
<evidence type="ECO:0000313" key="2">
    <source>
        <dbReference type="EMBL" id="VDK29852.1"/>
    </source>
</evidence>
<protein>
    <submittedName>
        <fullName evidence="2 5">Uncharacterized protein</fullName>
    </submittedName>
</protein>